<dbReference type="Gene3D" id="1.10.260.40">
    <property type="entry name" value="lambda repressor-like DNA-binding domains"/>
    <property type="match status" value="1"/>
</dbReference>
<dbReference type="GO" id="GO:0003677">
    <property type="term" value="F:DNA binding"/>
    <property type="evidence" value="ECO:0007669"/>
    <property type="project" value="InterPro"/>
</dbReference>
<dbReference type="EMBL" id="JABSOD010000014">
    <property type="protein sequence ID" value="NRQ43604.1"/>
    <property type="molecule type" value="Genomic_DNA"/>
</dbReference>
<gene>
    <name evidence="2" type="ORF">HRH59_13705</name>
</gene>
<dbReference type="InterPro" id="IPR010982">
    <property type="entry name" value="Lambda_DNA-bd_dom_sf"/>
</dbReference>
<dbReference type="CDD" id="cd00093">
    <property type="entry name" value="HTH_XRE"/>
    <property type="match status" value="1"/>
</dbReference>
<name>A0A7Y5EIL2_9GAMM</name>
<accession>A0A7Y5EIL2</accession>
<dbReference type="AlphaFoldDB" id="A0A7Y5EIL2"/>
<comment type="caution">
    <text evidence="2">The sequence shown here is derived from an EMBL/GenBank/DDBJ whole genome shotgun (WGS) entry which is preliminary data.</text>
</comment>
<feature type="domain" description="HTH cro/C1-type" evidence="1">
    <location>
        <begin position="85"/>
        <end position="130"/>
    </location>
</feature>
<evidence type="ECO:0000313" key="2">
    <source>
        <dbReference type="EMBL" id="NRQ43604.1"/>
    </source>
</evidence>
<evidence type="ECO:0000259" key="1">
    <source>
        <dbReference type="PROSITE" id="PS50943"/>
    </source>
</evidence>
<keyword evidence="3" id="KW-1185">Reference proteome</keyword>
<protein>
    <submittedName>
        <fullName evidence="2">Helix-turn-helix transcriptional regulator</fullName>
    </submittedName>
</protein>
<dbReference type="Pfam" id="PF01381">
    <property type="entry name" value="HTH_3"/>
    <property type="match status" value="1"/>
</dbReference>
<organism evidence="2 3">
    <name type="scientific">Rheinheimera lutimaris</name>
    <dbReference type="NCBI Taxonomy" id="2740584"/>
    <lineage>
        <taxon>Bacteria</taxon>
        <taxon>Pseudomonadati</taxon>
        <taxon>Pseudomonadota</taxon>
        <taxon>Gammaproteobacteria</taxon>
        <taxon>Chromatiales</taxon>
        <taxon>Chromatiaceae</taxon>
        <taxon>Rheinheimera</taxon>
    </lineage>
</organism>
<dbReference type="SUPFAM" id="SSF47413">
    <property type="entry name" value="lambda repressor-like DNA-binding domains"/>
    <property type="match status" value="1"/>
</dbReference>
<evidence type="ECO:0000313" key="3">
    <source>
        <dbReference type="Proteomes" id="UP000523161"/>
    </source>
</evidence>
<dbReference type="Proteomes" id="UP000523161">
    <property type="component" value="Unassembled WGS sequence"/>
</dbReference>
<proteinExistence type="predicted"/>
<reference evidence="2 3" key="1">
    <citation type="submission" date="2020-06" db="EMBL/GenBank/DDBJ databases">
        <title>Rheinheimera sp. nov., a marine bacterium isolated from coastal.</title>
        <authorList>
            <person name="Yu Q."/>
            <person name="Qi Y."/>
            <person name="Pu J."/>
        </authorList>
    </citation>
    <scope>NUCLEOTIDE SEQUENCE [LARGE SCALE GENOMIC DNA]</scope>
    <source>
        <strain evidence="2 3">YQF-2</strain>
    </source>
</reference>
<sequence>MVVTADGYIDCPDWQQLSLSYRRMPTSINLVKDEVGYAIPGVLKGSGGTATVSYSQSPSGAKVSFVISKGNSLAVAIEKISTTFGLTKEQLAEVIGSTRKSIYNWMDGSSAPRVATLNRLHELQLTANEWAKSGLPKPTELLNTPVLEGKTLLELLRNGANQNTLLFAGTRLSLQHRPARSLADPFA</sequence>
<dbReference type="RefSeq" id="WP_173501840.1">
    <property type="nucleotide sequence ID" value="NZ_JABSOD010000014.1"/>
</dbReference>
<dbReference type="PROSITE" id="PS50943">
    <property type="entry name" value="HTH_CROC1"/>
    <property type="match status" value="1"/>
</dbReference>
<dbReference type="InterPro" id="IPR001387">
    <property type="entry name" value="Cro/C1-type_HTH"/>
</dbReference>